<organism evidence="2 3">
    <name type="scientific">Tetracentron sinense</name>
    <name type="common">Spur-leaf</name>
    <dbReference type="NCBI Taxonomy" id="13715"/>
    <lineage>
        <taxon>Eukaryota</taxon>
        <taxon>Viridiplantae</taxon>
        <taxon>Streptophyta</taxon>
        <taxon>Embryophyta</taxon>
        <taxon>Tracheophyta</taxon>
        <taxon>Spermatophyta</taxon>
        <taxon>Magnoliopsida</taxon>
        <taxon>Trochodendrales</taxon>
        <taxon>Trochodendraceae</taxon>
        <taxon>Tetracentron</taxon>
    </lineage>
</organism>
<reference evidence="2 3" key="1">
    <citation type="submission" date="2020-04" db="EMBL/GenBank/DDBJ databases">
        <title>Plant Genome Project.</title>
        <authorList>
            <person name="Zhang R.-G."/>
        </authorList>
    </citation>
    <scope>NUCLEOTIDE SEQUENCE [LARGE SCALE GENOMIC DNA]</scope>
    <source>
        <strain evidence="2">YNK0</strain>
        <tissue evidence="2">Leaf</tissue>
    </source>
</reference>
<evidence type="ECO:0000256" key="1">
    <source>
        <dbReference type="SAM" id="MobiDB-lite"/>
    </source>
</evidence>
<protein>
    <submittedName>
        <fullName evidence="2">Uncharacterized protein</fullName>
    </submittedName>
</protein>
<dbReference type="Proteomes" id="UP000655225">
    <property type="component" value="Unassembled WGS sequence"/>
</dbReference>
<evidence type="ECO:0000313" key="2">
    <source>
        <dbReference type="EMBL" id="KAF8369373.1"/>
    </source>
</evidence>
<gene>
    <name evidence="2" type="ORF">HHK36_032613</name>
</gene>
<feature type="region of interest" description="Disordered" evidence="1">
    <location>
        <begin position="1"/>
        <end position="41"/>
    </location>
</feature>
<keyword evidence="3" id="KW-1185">Reference proteome</keyword>
<comment type="caution">
    <text evidence="2">The sequence shown here is derived from an EMBL/GenBank/DDBJ whole genome shotgun (WGS) entry which is preliminary data.</text>
</comment>
<evidence type="ECO:0000313" key="3">
    <source>
        <dbReference type="Proteomes" id="UP000655225"/>
    </source>
</evidence>
<proteinExistence type="predicted"/>
<dbReference type="EMBL" id="JABCRI010000819">
    <property type="protein sequence ID" value="KAF8369373.1"/>
    <property type="molecule type" value="Genomic_DNA"/>
</dbReference>
<feature type="compositionally biased region" description="Basic and acidic residues" evidence="1">
    <location>
        <begin position="1"/>
        <end position="32"/>
    </location>
</feature>
<accession>A0A834YAJ7</accession>
<dbReference type="AlphaFoldDB" id="A0A834YAJ7"/>
<name>A0A834YAJ7_TETSI</name>
<sequence length="92" mass="10374">MKEHATKEADMMLDEQRSEDALDPRRSSKEDMGVSDIGSYPRRGFPYHISNPFEKSTRCGAVPARSRASNGSNYWVVSQYRMKRGESGGCKP</sequence>